<sequence>MNQHFSSISALRIYLRRGDVKKSQRWWQRLVEKPLSTYLVESAMQTGIAHAAVNLSHVGYTRDATRVSHDHSEIPVSALPVCVELLAPKRLLEQFIREQAGHLKNTTLVLVDGVHISDLFLAEIEETIEKHPHSVEYIRGADNTELQVEHVDAEEDVIEAAIDGDYDAETVESER</sequence>
<gene>
    <name evidence="2" type="ORF">ACFPT7_08140</name>
</gene>
<organism evidence="2 3">
    <name type="scientific">Acidicapsa dinghuensis</name>
    <dbReference type="NCBI Taxonomy" id="2218256"/>
    <lineage>
        <taxon>Bacteria</taxon>
        <taxon>Pseudomonadati</taxon>
        <taxon>Acidobacteriota</taxon>
        <taxon>Terriglobia</taxon>
        <taxon>Terriglobales</taxon>
        <taxon>Acidobacteriaceae</taxon>
        <taxon>Acidicapsa</taxon>
    </lineage>
</organism>
<evidence type="ECO:0000313" key="3">
    <source>
        <dbReference type="Proteomes" id="UP001596091"/>
    </source>
</evidence>
<proteinExistence type="inferred from homology"/>
<comment type="caution">
    <text evidence="2">The sequence shown here is derived from an EMBL/GenBank/DDBJ whole genome shotgun (WGS) entry which is preliminary data.</text>
</comment>
<comment type="similarity">
    <text evidence="1">Belongs to the UPF0166 family.</text>
</comment>
<evidence type="ECO:0000256" key="1">
    <source>
        <dbReference type="ARBA" id="ARBA00010554"/>
    </source>
</evidence>
<evidence type="ECO:0000313" key="2">
    <source>
        <dbReference type="EMBL" id="MFC5862260.1"/>
    </source>
</evidence>
<dbReference type="Proteomes" id="UP001596091">
    <property type="component" value="Unassembled WGS sequence"/>
</dbReference>
<reference evidence="3" key="1">
    <citation type="journal article" date="2019" name="Int. J. Syst. Evol. Microbiol.">
        <title>The Global Catalogue of Microorganisms (GCM) 10K type strain sequencing project: providing services to taxonomists for standard genome sequencing and annotation.</title>
        <authorList>
            <consortium name="The Broad Institute Genomics Platform"/>
            <consortium name="The Broad Institute Genome Sequencing Center for Infectious Disease"/>
            <person name="Wu L."/>
            <person name="Ma J."/>
        </authorList>
    </citation>
    <scope>NUCLEOTIDE SEQUENCE [LARGE SCALE GENOMIC DNA]</scope>
    <source>
        <strain evidence="3">JCM 4087</strain>
    </source>
</reference>
<dbReference type="InterPro" id="IPR011322">
    <property type="entry name" value="N-reg_PII-like_a/b"/>
</dbReference>
<protein>
    <submittedName>
        <fullName evidence="2">DUF190 domain-containing protein</fullName>
    </submittedName>
</protein>
<dbReference type="RefSeq" id="WP_263338644.1">
    <property type="nucleotide sequence ID" value="NZ_JAGSYH010000004.1"/>
</dbReference>
<accession>A0ABW1EE43</accession>
<dbReference type="Gene3D" id="3.30.70.120">
    <property type="match status" value="1"/>
</dbReference>
<dbReference type="Pfam" id="PF02641">
    <property type="entry name" value="DUF190"/>
    <property type="match status" value="1"/>
</dbReference>
<dbReference type="InterPro" id="IPR003793">
    <property type="entry name" value="UPF0166"/>
</dbReference>
<dbReference type="InterPro" id="IPR015867">
    <property type="entry name" value="N-reg_PII/ATP_PRibTrfase_C"/>
</dbReference>
<name>A0ABW1EE43_9BACT</name>
<dbReference type="SUPFAM" id="SSF54913">
    <property type="entry name" value="GlnB-like"/>
    <property type="match status" value="1"/>
</dbReference>
<keyword evidence="3" id="KW-1185">Reference proteome</keyword>
<dbReference type="EMBL" id="JBHSPH010000002">
    <property type="protein sequence ID" value="MFC5862260.1"/>
    <property type="molecule type" value="Genomic_DNA"/>
</dbReference>